<dbReference type="PANTHER" id="PTHR12608:SF1">
    <property type="entry name" value="TRANSMEMBRANE PROTEIN 165"/>
    <property type="match status" value="1"/>
</dbReference>
<dbReference type="AlphaFoldDB" id="A0A1G6GII3"/>
<protein>
    <recommendedName>
        <fullName evidence="6">GDT1 family protein</fullName>
    </recommendedName>
</protein>
<evidence type="ECO:0000256" key="4">
    <source>
        <dbReference type="ARBA" id="ARBA00022989"/>
    </source>
</evidence>
<dbReference type="Pfam" id="PF01169">
    <property type="entry name" value="GDT1"/>
    <property type="match status" value="2"/>
</dbReference>
<evidence type="ECO:0000313" key="8">
    <source>
        <dbReference type="Proteomes" id="UP000242317"/>
    </source>
</evidence>
<feature type="transmembrane region" description="Helical" evidence="6">
    <location>
        <begin position="67"/>
        <end position="85"/>
    </location>
</feature>
<feature type="transmembrane region" description="Helical" evidence="6">
    <location>
        <begin position="135"/>
        <end position="156"/>
    </location>
</feature>
<dbReference type="EMBL" id="FMYK01000001">
    <property type="protein sequence ID" value="SDB81754.1"/>
    <property type="molecule type" value="Genomic_DNA"/>
</dbReference>
<dbReference type="GO" id="GO:0016020">
    <property type="term" value="C:membrane"/>
    <property type="evidence" value="ECO:0007669"/>
    <property type="project" value="UniProtKB-SubCell"/>
</dbReference>
<evidence type="ECO:0000256" key="3">
    <source>
        <dbReference type="ARBA" id="ARBA00022692"/>
    </source>
</evidence>
<comment type="similarity">
    <text evidence="2 6">Belongs to the GDT1 family.</text>
</comment>
<evidence type="ECO:0000256" key="6">
    <source>
        <dbReference type="RuleBase" id="RU365102"/>
    </source>
</evidence>
<feature type="transmembrane region" description="Helical" evidence="6">
    <location>
        <begin position="99"/>
        <end position="115"/>
    </location>
</feature>
<gene>
    <name evidence="7" type="ORF">SAMN05421749_10118</name>
</gene>
<keyword evidence="4 6" id="KW-1133">Transmembrane helix</keyword>
<evidence type="ECO:0000256" key="2">
    <source>
        <dbReference type="ARBA" id="ARBA00009190"/>
    </source>
</evidence>
<organism evidence="7 8">
    <name type="scientific">Acinetobacter marinus</name>
    <dbReference type="NCBI Taxonomy" id="281375"/>
    <lineage>
        <taxon>Bacteria</taxon>
        <taxon>Pseudomonadati</taxon>
        <taxon>Pseudomonadota</taxon>
        <taxon>Gammaproteobacteria</taxon>
        <taxon>Moraxellales</taxon>
        <taxon>Moraxellaceae</taxon>
        <taxon>Acinetobacter</taxon>
    </lineage>
</organism>
<dbReference type="Proteomes" id="UP000242317">
    <property type="component" value="Unassembled WGS sequence"/>
</dbReference>
<feature type="transmembrane region" description="Helical" evidence="6">
    <location>
        <begin position="38"/>
        <end position="60"/>
    </location>
</feature>
<evidence type="ECO:0000313" key="7">
    <source>
        <dbReference type="EMBL" id="SDB81754.1"/>
    </source>
</evidence>
<accession>A0A1G6GII3</accession>
<proteinExistence type="inferred from homology"/>
<dbReference type="OrthoDB" id="9801356at2"/>
<reference evidence="8" key="1">
    <citation type="submission" date="2016-09" db="EMBL/GenBank/DDBJ databases">
        <authorList>
            <person name="Varghese N."/>
            <person name="Submissions S."/>
        </authorList>
    </citation>
    <scope>NUCLEOTIDE SEQUENCE [LARGE SCALE GENOMIC DNA]</scope>
    <source>
        <strain evidence="8">ANC 3699</strain>
    </source>
</reference>
<name>A0A1G6GII3_9GAMM</name>
<dbReference type="GO" id="GO:0046873">
    <property type="term" value="F:metal ion transmembrane transporter activity"/>
    <property type="evidence" value="ECO:0007669"/>
    <property type="project" value="InterPro"/>
</dbReference>
<keyword evidence="3 6" id="KW-0812">Transmembrane</keyword>
<dbReference type="RefSeq" id="WP_092614258.1">
    <property type="nucleotide sequence ID" value="NZ_FMYK01000001.1"/>
</dbReference>
<dbReference type="InterPro" id="IPR001727">
    <property type="entry name" value="GDT1-like"/>
</dbReference>
<feature type="transmembrane region" description="Helical" evidence="6">
    <location>
        <begin position="168"/>
        <end position="189"/>
    </location>
</feature>
<comment type="subcellular location">
    <subcellularLocation>
        <location evidence="1 6">Membrane</location>
        <topology evidence="1 6">Multi-pass membrane protein</topology>
    </subcellularLocation>
</comment>
<sequence length="190" mass="21127">MEAFLVSTSLVTLAEMGDKTQLLTLLLAVRFRKPVPIAFAILFATILNHGLAALIGNWLMQWFSADVLQWILAGTFIAMGIWVLIPDKLDQGANYLERWQKYGVFLATFILFFLAEIGDKTQIATVALAAQFQSVLLVTLGTTLGMLIANIPMIFIGQKLADHLPMLWIQRFAAMLFIVFGLVIVVRALL</sequence>
<evidence type="ECO:0000256" key="1">
    <source>
        <dbReference type="ARBA" id="ARBA00004141"/>
    </source>
</evidence>
<dbReference type="PANTHER" id="PTHR12608">
    <property type="entry name" value="TRANSMEMBRANE PROTEIN HTP-1 RELATED"/>
    <property type="match status" value="1"/>
</dbReference>
<keyword evidence="8" id="KW-1185">Reference proteome</keyword>
<keyword evidence="5 6" id="KW-0472">Membrane</keyword>
<evidence type="ECO:0000256" key="5">
    <source>
        <dbReference type="ARBA" id="ARBA00023136"/>
    </source>
</evidence>